<keyword evidence="2" id="KW-1133">Transmembrane helix</keyword>
<evidence type="ECO:0000256" key="2">
    <source>
        <dbReference type="SAM" id="Phobius"/>
    </source>
</evidence>
<dbReference type="PANTHER" id="PTHR38434:SF1">
    <property type="entry name" value="BLL2549 PROTEIN"/>
    <property type="match status" value="1"/>
</dbReference>
<reference evidence="3" key="1">
    <citation type="submission" date="2020-12" db="EMBL/GenBank/DDBJ databases">
        <title>Antrihabitans popcorni sp. nov. and Antrihabitans auranticaus sp. nov., isolated from a larva cave.</title>
        <authorList>
            <person name="Lee S.D."/>
            <person name="Kim I.S."/>
        </authorList>
    </citation>
    <scope>NUCLEOTIDE SEQUENCE</scope>
    <source>
        <strain evidence="3">YC3-6</strain>
    </source>
</reference>
<dbReference type="Proteomes" id="UP000655868">
    <property type="component" value="Unassembled WGS sequence"/>
</dbReference>
<evidence type="ECO:0000313" key="3">
    <source>
        <dbReference type="EMBL" id="MBJ8339270.1"/>
    </source>
</evidence>
<keyword evidence="2" id="KW-0472">Membrane</keyword>
<feature type="transmembrane region" description="Helical" evidence="2">
    <location>
        <begin position="319"/>
        <end position="340"/>
    </location>
</feature>
<organism evidence="3 4">
    <name type="scientific">Antrihabitans stalagmiti</name>
    <dbReference type="NCBI Taxonomy" id="2799499"/>
    <lineage>
        <taxon>Bacteria</taxon>
        <taxon>Bacillati</taxon>
        <taxon>Actinomycetota</taxon>
        <taxon>Actinomycetes</taxon>
        <taxon>Mycobacteriales</taxon>
        <taxon>Nocardiaceae</taxon>
        <taxon>Antrihabitans</taxon>
    </lineage>
</organism>
<feature type="transmembrane region" description="Helical" evidence="2">
    <location>
        <begin position="189"/>
        <end position="213"/>
    </location>
</feature>
<evidence type="ECO:0000313" key="4">
    <source>
        <dbReference type="Proteomes" id="UP000655868"/>
    </source>
</evidence>
<feature type="transmembrane region" description="Helical" evidence="2">
    <location>
        <begin position="161"/>
        <end position="182"/>
    </location>
</feature>
<feature type="transmembrane region" description="Helical" evidence="2">
    <location>
        <begin position="132"/>
        <end position="155"/>
    </location>
</feature>
<sequence>MTSPRSPFVDPQLVTRLSDDFASLGAQLGHVGRNLAILRTQLDAAVAPPQPAPPQPAPPQHAPPQPAPPQPAPQVAPQPVQPQYRPPQPPPQYRPPQPPPQYWSPAPQQARPRPQLPPRTPWWQRDGVISKLLAVAGAGVTLIGVVMLLVIAAQAGFFGPVARVTAGAALSIVLVGIGARVFGRTGGRVGGIALAATGIAGAYLDVMAVTSIYGWLVPPLGLLVALGVGAFGVALAAKWQSQSLALLVVVGVAVLAPIVTDGITLVLIGFLVVIQIACYPVQLVRPWPYLEAARTIPVVLALLLAIALSVVDSDSSNEYWLLASSIVVALVGIAAVVPYGRRRVDVLGSAMFATAALPLLFTSALFERPIVVAIEAPFAAVLLLIAALPMFAAHTRIAAVTVAVLALLQTTFAATDRNTLAIALLVVAAGFIAASDRLRSKVAYGIGFGFTVVAGFAYLAQASPDSVASASRAVENLGSSVVLAGAAAIAVLVLLVWVGQRSGIVAKSTVEPLTFLAGLAGLYAMTTATVAAGVAIAGRDGFIGGHCVATITWMIVATLVLMRGLRVRSNAHLTLLCGLALCAAAIAKLFLFDLATLDGLFRVSAFIAVGLLLLVAGTKYARAFAERESAAELAEQQASDGSPAPAAR</sequence>
<gene>
    <name evidence="3" type="ORF">JGU71_10250</name>
</gene>
<dbReference type="Pfam" id="PF10101">
    <property type="entry name" value="DUF2339"/>
    <property type="match status" value="1"/>
</dbReference>
<keyword evidence="2" id="KW-0812">Transmembrane</keyword>
<proteinExistence type="predicted"/>
<feature type="transmembrane region" description="Helical" evidence="2">
    <location>
        <begin position="542"/>
        <end position="561"/>
    </location>
</feature>
<evidence type="ECO:0000256" key="1">
    <source>
        <dbReference type="SAM" id="MobiDB-lite"/>
    </source>
</evidence>
<feature type="compositionally biased region" description="Low complexity" evidence="1">
    <location>
        <begin position="103"/>
        <end position="113"/>
    </location>
</feature>
<feature type="transmembrane region" description="Helical" evidence="2">
    <location>
        <begin position="442"/>
        <end position="460"/>
    </location>
</feature>
<dbReference type="EMBL" id="JAEMNV010000003">
    <property type="protein sequence ID" value="MBJ8339270.1"/>
    <property type="molecule type" value="Genomic_DNA"/>
</dbReference>
<dbReference type="RefSeq" id="WP_199703985.1">
    <property type="nucleotide sequence ID" value="NZ_JAEMNV010000003.1"/>
</dbReference>
<feature type="transmembrane region" description="Helical" evidence="2">
    <location>
        <begin position="573"/>
        <end position="591"/>
    </location>
</feature>
<name>A0A934U2W2_9NOCA</name>
<protein>
    <submittedName>
        <fullName evidence="3">DUF2339 domain-containing protein</fullName>
    </submittedName>
</protein>
<feature type="transmembrane region" description="Helical" evidence="2">
    <location>
        <begin position="510"/>
        <end position="536"/>
    </location>
</feature>
<dbReference type="SUPFAM" id="SSF81995">
    <property type="entry name" value="beta-sandwich domain of Sec23/24"/>
    <property type="match status" value="1"/>
</dbReference>
<comment type="caution">
    <text evidence="3">The sequence shown here is derived from an EMBL/GenBank/DDBJ whole genome shotgun (WGS) entry which is preliminary data.</text>
</comment>
<feature type="compositionally biased region" description="Pro residues" evidence="1">
    <location>
        <begin position="48"/>
        <end position="102"/>
    </location>
</feature>
<feature type="transmembrane region" description="Helical" evidence="2">
    <location>
        <begin position="244"/>
        <end position="274"/>
    </location>
</feature>
<feature type="transmembrane region" description="Helical" evidence="2">
    <location>
        <begin position="346"/>
        <end position="366"/>
    </location>
</feature>
<keyword evidence="4" id="KW-1185">Reference proteome</keyword>
<accession>A0A934U2W2</accession>
<feature type="transmembrane region" description="Helical" evidence="2">
    <location>
        <begin position="419"/>
        <end position="435"/>
    </location>
</feature>
<feature type="region of interest" description="Disordered" evidence="1">
    <location>
        <begin position="42"/>
        <end position="121"/>
    </location>
</feature>
<dbReference type="InterPro" id="IPR019286">
    <property type="entry name" value="DUF2339_TM"/>
</dbReference>
<dbReference type="PANTHER" id="PTHR38434">
    <property type="entry name" value="BLL2549 PROTEIN"/>
    <property type="match status" value="1"/>
</dbReference>
<dbReference type="AlphaFoldDB" id="A0A934U2W2"/>
<feature type="transmembrane region" description="Helical" evidence="2">
    <location>
        <begin position="378"/>
        <end position="407"/>
    </location>
</feature>
<feature type="transmembrane region" description="Helical" evidence="2">
    <location>
        <begin position="294"/>
        <end position="312"/>
    </location>
</feature>
<feature type="transmembrane region" description="Helical" evidence="2">
    <location>
        <begin position="219"/>
        <end position="237"/>
    </location>
</feature>
<feature type="transmembrane region" description="Helical" evidence="2">
    <location>
        <begin position="603"/>
        <end position="621"/>
    </location>
</feature>
<feature type="transmembrane region" description="Helical" evidence="2">
    <location>
        <begin position="480"/>
        <end position="498"/>
    </location>
</feature>